<feature type="transmembrane region" description="Helical" evidence="1">
    <location>
        <begin position="149"/>
        <end position="170"/>
    </location>
</feature>
<proteinExistence type="predicted"/>
<dbReference type="EMBL" id="JBBPBK010000010">
    <property type="protein sequence ID" value="KAK9276496.1"/>
    <property type="molecule type" value="Genomic_DNA"/>
</dbReference>
<evidence type="ECO:0000256" key="1">
    <source>
        <dbReference type="SAM" id="Phobius"/>
    </source>
</evidence>
<dbReference type="AlphaFoldDB" id="A0AAP0RHC6"/>
<comment type="caution">
    <text evidence="2">The sequence shown here is derived from an EMBL/GenBank/DDBJ whole genome shotgun (WGS) entry which is preliminary data.</text>
</comment>
<feature type="transmembrane region" description="Helical" evidence="1">
    <location>
        <begin position="94"/>
        <end position="114"/>
    </location>
</feature>
<dbReference type="PANTHER" id="PTHR36714:SF7">
    <property type="entry name" value="TRANSMEMBRANE PROTEIN"/>
    <property type="match status" value="1"/>
</dbReference>
<sequence>MEMENDHIMLIKQKLGFFDVLKEAPVILCNFILFTFLTSLPFFCFMVLYQMILQTTVLVETSKELSLLAVLYYCIWLVPTYITRRLTWDSSLEMIRLCLFWLGLLHLIELSNIVGRVNLALRLDRGNNLITLREMIHKPINKTLLKGSFITFMYVLFLSTCTLLGLIWLVTKDTIFSRSASISGIFLVVYGAAFVILLTQHLKWSAVWNMSIVISILEKIYGVGALGASQYFVRGNKQHENLSLLVSFAWGMFLNVPCIYGECVEIGSGIVPLISMYLLVNVMKWVVCVVYFCDCKKRILEEADEEQGRGVKAVDEEGGREVYEEG</sequence>
<keyword evidence="3" id="KW-1185">Reference proteome</keyword>
<feature type="transmembrane region" description="Helical" evidence="1">
    <location>
        <begin position="241"/>
        <end position="262"/>
    </location>
</feature>
<keyword evidence="1" id="KW-0812">Transmembrane</keyword>
<feature type="transmembrane region" description="Helical" evidence="1">
    <location>
        <begin position="182"/>
        <end position="202"/>
    </location>
</feature>
<feature type="transmembrane region" description="Helical" evidence="1">
    <location>
        <begin position="65"/>
        <end position="82"/>
    </location>
</feature>
<feature type="transmembrane region" description="Helical" evidence="1">
    <location>
        <begin position="208"/>
        <end position="229"/>
    </location>
</feature>
<evidence type="ECO:0000313" key="3">
    <source>
        <dbReference type="Proteomes" id="UP001415857"/>
    </source>
</evidence>
<feature type="transmembrane region" description="Helical" evidence="1">
    <location>
        <begin position="274"/>
        <end position="293"/>
    </location>
</feature>
<dbReference type="PANTHER" id="PTHR36714">
    <property type="entry name" value="T23E23.1"/>
    <property type="match status" value="1"/>
</dbReference>
<reference evidence="2 3" key="1">
    <citation type="journal article" date="2024" name="Plant J.">
        <title>Genome sequences and population genomics reveal climatic adaptation and genomic divergence between two closely related sweetgum species.</title>
        <authorList>
            <person name="Xu W.Q."/>
            <person name="Ren C.Q."/>
            <person name="Zhang X.Y."/>
            <person name="Comes H.P."/>
            <person name="Liu X.H."/>
            <person name="Li Y.G."/>
            <person name="Kettle C.J."/>
            <person name="Jalonen R."/>
            <person name="Gaisberger H."/>
            <person name="Ma Y.Z."/>
            <person name="Qiu Y.X."/>
        </authorList>
    </citation>
    <scope>NUCLEOTIDE SEQUENCE [LARGE SCALE GENOMIC DNA]</scope>
    <source>
        <strain evidence="2">Hangzhou</strain>
    </source>
</reference>
<keyword evidence="1" id="KW-1133">Transmembrane helix</keyword>
<feature type="transmembrane region" description="Helical" evidence="1">
    <location>
        <begin position="31"/>
        <end position="53"/>
    </location>
</feature>
<dbReference type="Proteomes" id="UP001415857">
    <property type="component" value="Unassembled WGS sequence"/>
</dbReference>
<organism evidence="2 3">
    <name type="scientific">Liquidambar formosana</name>
    <name type="common">Formosan gum</name>
    <dbReference type="NCBI Taxonomy" id="63359"/>
    <lineage>
        <taxon>Eukaryota</taxon>
        <taxon>Viridiplantae</taxon>
        <taxon>Streptophyta</taxon>
        <taxon>Embryophyta</taxon>
        <taxon>Tracheophyta</taxon>
        <taxon>Spermatophyta</taxon>
        <taxon>Magnoliopsida</taxon>
        <taxon>eudicotyledons</taxon>
        <taxon>Gunneridae</taxon>
        <taxon>Pentapetalae</taxon>
        <taxon>Saxifragales</taxon>
        <taxon>Altingiaceae</taxon>
        <taxon>Liquidambar</taxon>
    </lineage>
</organism>
<evidence type="ECO:0008006" key="4">
    <source>
        <dbReference type="Google" id="ProtNLM"/>
    </source>
</evidence>
<name>A0AAP0RHC6_LIQFO</name>
<accession>A0AAP0RHC6</accession>
<protein>
    <recommendedName>
        <fullName evidence="4">Transmembrane protein</fullName>
    </recommendedName>
</protein>
<gene>
    <name evidence="2" type="ORF">L1049_006030</name>
</gene>
<keyword evidence="1" id="KW-0472">Membrane</keyword>
<evidence type="ECO:0000313" key="2">
    <source>
        <dbReference type="EMBL" id="KAK9276496.1"/>
    </source>
</evidence>